<dbReference type="Pfam" id="PF12490">
    <property type="entry name" value="BCAS3"/>
    <property type="match status" value="1"/>
</dbReference>
<accession>A0AAQ3K0T4</accession>
<reference evidence="4 5" key="1">
    <citation type="submission" date="2023-10" db="EMBL/GenBank/DDBJ databases">
        <title>Chromosome-scale genome assembly provides insights into flower coloration mechanisms of Canna indica.</title>
        <authorList>
            <person name="Li C."/>
        </authorList>
    </citation>
    <scope>NUCLEOTIDE SEQUENCE [LARGE SCALE GENOMIC DNA]</scope>
    <source>
        <tissue evidence="4">Flower</tissue>
    </source>
</reference>
<evidence type="ECO:0000256" key="1">
    <source>
        <dbReference type="SAM" id="MobiDB-lite"/>
    </source>
</evidence>
<dbReference type="Pfam" id="PF21034">
    <property type="entry name" value="BCAS3_WD40"/>
    <property type="match status" value="1"/>
</dbReference>
<feature type="domain" description="BCAS3" evidence="2">
    <location>
        <begin position="627"/>
        <end position="771"/>
    </location>
</feature>
<feature type="region of interest" description="Disordered" evidence="1">
    <location>
        <begin position="1"/>
        <end position="20"/>
    </location>
</feature>
<dbReference type="Proteomes" id="UP001327560">
    <property type="component" value="Chromosome 2"/>
</dbReference>
<dbReference type="GO" id="GO:0006914">
    <property type="term" value="P:autophagy"/>
    <property type="evidence" value="ECO:0007669"/>
    <property type="project" value="InterPro"/>
</dbReference>
<feature type="domain" description="BCAS3 WD40" evidence="3">
    <location>
        <begin position="91"/>
        <end position="481"/>
    </location>
</feature>
<dbReference type="SMART" id="SM00320">
    <property type="entry name" value="WD40"/>
    <property type="match status" value="2"/>
</dbReference>
<evidence type="ECO:0000313" key="4">
    <source>
        <dbReference type="EMBL" id="WOK99762.1"/>
    </source>
</evidence>
<dbReference type="AlphaFoldDB" id="A0AAQ3K0T4"/>
<dbReference type="InterPro" id="IPR022175">
    <property type="entry name" value="BCAS3_dom"/>
</dbReference>
<sequence>MRNDVHKHQEGGVSKNARPGTGGNGFFSVRSLSNYMRIVSSGASNVASSVRSAGASIVSSISDRHDDAGRDQVQWAGFDKLEYESGLLRQVLLLGYRSGFQVWDVEQAEDVRQLASRHDGSVSFLQMQKKLIPSKKSEDKFADARPLLVVVGDGSVTLNGNNPDGSGSPYNGSTDHQDIGSNNLPPTYLRFYSLRTHDYAHVLKFRAAVFSVRCSSRVIVVCQATQIHCLDAATLEREYSVFTYPIVAACPGSGGIGYGPLAIATRWMAYSGYLVSASNTGRVSPQQMSSAKVFSLPHSNSGLVANLAKESSKQLAAGLVTLGDMGYRKLSRYYSEYLADNNGLGKHGNSSLKSNGSMNGLLSETETSGMVTVQDMISKSVIVQFRAHSSPISALCFDPSGILLVTASIHGHNINVFGIMLSSHGGSITSDTKGSYIHLYRLQRGITNAVIHDISFSDDSKWIMISSSRGTCHLFALSASGLSKKSQLSEGKFANGFYGSDLIANTSGSLPYSSSYSKHIHESLFSSGNPITLSAVSRIRNGINGIKGAVSGAAAVATGKVSPLYGAIASAFHNCKGSVLRSDISSVGTTYDLLVFSPSGSIIQYVLRHLIGDNYDIDASGLSYASYESIQEASPRFDVEAIQKWDVCHKRNRRDRGDNVDIYGDQANDQSTKLFQKGIKKGTTIYPDGGVDMKEKIRGEETQNTYISEVELHVHEARIPLWTKSQICFQVMSDENIKAYYSNSYCAEIEIEKITSRTIEARSKGLVPVFDYHMFQQPRINSSIINKAEALHPESGQTKCGSSCSSLDHVSDDATISELPTDISNTSWSQSMAEANEGFVHNIANNQIMRTQLHFVNSNENLKLETQFEPVDNTINLKSRAYPEHFDNSID</sequence>
<proteinExistence type="predicted"/>
<dbReference type="InterPro" id="IPR045142">
    <property type="entry name" value="BCAS3-like"/>
</dbReference>
<evidence type="ECO:0000259" key="2">
    <source>
        <dbReference type="Pfam" id="PF12490"/>
    </source>
</evidence>
<dbReference type="GO" id="GO:0042594">
    <property type="term" value="P:response to starvation"/>
    <property type="evidence" value="ECO:0007669"/>
    <property type="project" value="TreeGrafter"/>
</dbReference>
<gene>
    <name evidence="4" type="ORF">Cni_G08474</name>
</gene>
<name>A0AAQ3K0T4_9LILI</name>
<dbReference type="InterPro" id="IPR015943">
    <property type="entry name" value="WD40/YVTN_repeat-like_dom_sf"/>
</dbReference>
<evidence type="ECO:0008006" key="6">
    <source>
        <dbReference type="Google" id="ProtNLM"/>
    </source>
</evidence>
<dbReference type="Gene3D" id="2.130.10.10">
    <property type="entry name" value="YVTN repeat-like/Quinoprotein amine dehydrogenase"/>
    <property type="match status" value="1"/>
</dbReference>
<dbReference type="GO" id="GO:0005737">
    <property type="term" value="C:cytoplasm"/>
    <property type="evidence" value="ECO:0007669"/>
    <property type="project" value="TreeGrafter"/>
</dbReference>
<evidence type="ECO:0000259" key="3">
    <source>
        <dbReference type="Pfam" id="PF21034"/>
    </source>
</evidence>
<dbReference type="PANTHER" id="PTHR13268">
    <property type="entry name" value="BREAST CARCINOMA AMPLIFIED SEQUENCE 3"/>
    <property type="match status" value="1"/>
</dbReference>
<dbReference type="SUPFAM" id="SSF50998">
    <property type="entry name" value="Quinoprotein alcohol dehydrogenase-like"/>
    <property type="match status" value="1"/>
</dbReference>
<protein>
    <recommendedName>
        <fullName evidence="6">BCAS3 domain-containing protein</fullName>
    </recommendedName>
</protein>
<dbReference type="PANTHER" id="PTHR13268:SF7">
    <property type="entry name" value="AUTOPHAGY-RELATED PROTEIN 18F"/>
    <property type="match status" value="1"/>
</dbReference>
<organism evidence="4 5">
    <name type="scientific">Canna indica</name>
    <name type="common">Indian-shot</name>
    <dbReference type="NCBI Taxonomy" id="4628"/>
    <lineage>
        <taxon>Eukaryota</taxon>
        <taxon>Viridiplantae</taxon>
        <taxon>Streptophyta</taxon>
        <taxon>Embryophyta</taxon>
        <taxon>Tracheophyta</taxon>
        <taxon>Spermatophyta</taxon>
        <taxon>Magnoliopsida</taxon>
        <taxon>Liliopsida</taxon>
        <taxon>Zingiberales</taxon>
        <taxon>Cannaceae</taxon>
        <taxon>Canna</taxon>
    </lineage>
</organism>
<dbReference type="InterPro" id="IPR001680">
    <property type="entry name" value="WD40_rpt"/>
</dbReference>
<dbReference type="InterPro" id="IPR048382">
    <property type="entry name" value="BCAS3_WD40"/>
</dbReference>
<dbReference type="InterPro" id="IPR011047">
    <property type="entry name" value="Quinoprotein_ADH-like_sf"/>
</dbReference>
<evidence type="ECO:0000313" key="5">
    <source>
        <dbReference type="Proteomes" id="UP001327560"/>
    </source>
</evidence>
<keyword evidence="5" id="KW-1185">Reference proteome</keyword>
<dbReference type="EMBL" id="CP136891">
    <property type="protein sequence ID" value="WOK99762.1"/>
    <property type="molecule type" value="Genomic_DNA"/>
</dbReference>
<feature type="compositionally biased region" description="Basic and acidic residues" evidence="1">
    <location>
        <begin position="1"/>
        <end position="10"/>
    </location>
</feature>